<evidence type="ECO:0000256" key="2">
    <source>
        <dbReference type="SAM" id="Phobius"/>
    </source>
</evidence>
<keyword evidence="2" id="KW-0812">Transmembrane</keyword>
<feature type="compositionally biased region" description="Low complexity" evidence="1">
    <location>
        <begin position="87"/>
        <end position="128"/>
    </location>
</feature>
<keyword evidence="2" id="KW-0472">Membrane</keyword>
<accession>A0A8H7KHB7</accession>
<evidence type="ECO:0000313" key="3">
    <source>
        <dbReference type="EMBL" id="KAF7776055.1"/>
    </source>
</evidence>
<comment type="caution">
    <text evidence="3">The sequence shown here is derived from an EMBL/GenBank/DDBJ whole genome shotgun (WGS) entry which is preliminary data.</text>
</comment>
<dbReference type="AlphaFoldDB" id="A0A8H7KHB7"/>
<proteinExistence type="predicted"/>
<organism evidence="3 4">
    <name type="scientific">Agaricus bisporus var. burnettii</name>
    <dbReference type="NCBI Taxonomy" id="192524"/>
    <lineage>
        <taxon>Eukaryota</taxon>
        <taxon>Fungi</taxon>
        <taxon>Dikarya</taxon>
        <taxon>Basidiomycota</taxon>
        <taxon>Agaricomycotina</taxon>
        <taxon>Agaricomycetes</taxon>
        <taxon>Agaricomycetidae</taxon>
        <taxon>Agaricales</taxon>
        <taxon>Agaricineae</taxon>
        <taxon>Agaricaceae</taxon>
        <taxon>Agaricus</taxon>
    </lineage>
</organism>
<sequence length="271" mass="28287">MAVYVRRQLIPDVLSDLLPLPTPQPTTTTTSAGLTTTSSSSVVVSSDSAQTSLTASSTSDASSTASSTVSTSIQTSSAVVSSASTSSTTPIVAPTTTAAPTTSVGPSTQFVTSFTTPSPSPTASVQTADNSSSGFLQNKTLTSVVFSIVGVVLLIIIVTIVTMAFRRSRRKRLLNEAVSFDPAYLSGNSNINSTEKRRFSLLSSNSGHGRMHNGNYGATLEYCQRNLCGPLAFSPFQIPNACASVYTSRSFCHRSLLQVNPVVLVPDTPGE</sequence>
<feature type="region of interest" description="Disordered" evidence="1">
    <location>
        <begin position="16"/>
        <end position="40"/>
    </location>
</feature>
<evidence type="ECO:0000313" key="4">
    <source>
        <dbReference type="Proteomes" id="UP000629468"/>
    </source>
</evidence>
<keyword evidence="2" id="KW-1133">Transmembrane helix</keyword>
<reference evidence="3 4" key="1">
    <citation type="journal article" name="Sci. Rep.">
        <title>Telomere-to-telomere assembled and centromere annotated genomes of the two main subspecies of the button mushroom Agaricus bisporus reveal especially polymorphic chromosome ends.</title>
        <authorList>
            <person name="Sonnenberg A.S.M."/>
            <person name="Sedaghat-Telgerd N."/>
            <person name="Lavrijssen B."/>
            <person name="Ohm R.A."/>
            <person name="Hendrickx P.M."/>
            <person name="Scholtmeijer K."/>
            <person name="Baars J.J.P."/>
            <person name="van Peer A."/>
        </authorList>
    </citation>
    <scope>NUCLEOTIDE SEQUENCE [LARGE SCALE GENOMIC DNA]</scope>
    <source>
        <strain evidence="3 4">H119_p4</strain>
    </source>
</reference>
<feature type="transmembrane region" description="Helical" evidence="2">
    <location>
        <begin position="144"/>
        <end position="165"/>
    </location>
</feature>
<evidence type="ECO:0000256" key="1">
    <source>
        <dbReference type="SAM" id="MobiDB-lite"/>
    </source>
</evidence>
<protein>
    <recommendedName>
        <fullName evidence="5">Mid2 domain-containing protein</fullName>
    </recommendedName>
</protein>
<feature type="region of interest" description="Disordered" evidence="1">
    <location>
        <begin position="87"/>
        <end position="131"/>
    </location>
</feature>
<dbReference type="Proteomes" id="UP000629468">
    <property type="component" value="Unassembled WGS sequence"/>
</dbReference>
<dbReference type="EMBL" id="JABXXO010000006">
    <property type="protein sequence ID" value="KAF7776055.1"/>
    <property type="molecule type" value="Genomic_DNA"/>
</dbReference>
<name>A0A8H7KHB7_AGABI</name>
<evidence type="ECO:0008006" key="5">
    <source>
        <dbReference type="Google" id="ProtNLM"/>
    </source>
</evidence>
<gene>
    <name evidence="3" type="ORF">Agabi119p4_4448</name>
</gene>